<reference evidence="1 2" key="1">
    <citation type="submission" date="2018-06" db="EMBL/GenBank/DDBJ databases">
        <title>Genomic Encyclopedia of Type Strains, Phase IV (KMG-IV): sequencing the most valuable type-strain genomes for metagenomic binning, comparative biology and taxonomic classification.</title>
        <authorList>
            <person name="Goeker M."/>
        </authorList>
    </citation>
    <scope>NUCLEOTIDE SEQUENCE [LARGE SCALE GENOMIC DNA]</scope>
    <source>
        <strain evidence="1 2">DSM 45521</strain>
    </source>
</reference>
<name>A0A318RP06_WILLI</name>
<sequence length="225" mass="24799">MVHISKPHDADQQARLIDALRAPNASTRLRAALAAGTTPDPTLVHPLIARCGIEPDFFVRDMLTWALIRHPTELTVPELLTELYSGNPQSRSQSLHTLSKLADKDLWRKVPKSLMHDADDEVARTAWRTAVVLVPHGEEKVLAAELITELGRGDRDLKRSLSRALIALDDAIHPLLTAAMNSNDPAIRAHAHATERLMADPDSEFTITAEDARRIANTGNASRDE</sequence>
<dbReference type="InterPro" id="IPR016024">
    <property type="entry name" value="ARM-type_fold"/>
</dbReference>
<evidence type="ECO:0008006" key="3">
    <source>
        <dbReference type="Google" id="ProtNLM"/>
    </source>
</evidence>
<keyword evidence="2" id="KW-1185">Reference proteome</keyword>
<dbReference type="SUPFAM" id="SSF48371">
    <property type="entry name" value="ARM repeat"/>
    <property type="match status" value="1"/>
</dbReference>
<gene>
    <name evidence="1" type="ORF">DFR67_10126</name>
</gene>
<organism evidence="1 2">
    <name type="scientific">Williamsia limnetica</name>
    <dbReference type="NCBI Taxonomy" id="882452"/>
    <lineage>
        <taxon>Bacteria</taxon>
        <taxon>Bacillati</taxon>
        <taxon>Actinomycetota</taxon>
        <taxon>Actinomycetes</taxon>
        <taxon>Mycobacteriales</taxon>
        <taxon>Nocardiaceae</taxon>
        <taxon>Williamsia</taxon>
    </lineage>
</organism>
<evidence type="ECO:0000313" key="1">
    <source>
        <dbReference type="EMBL" id="PYE20637.1"/>
    </source>
</evidence>
<dbReference type="RefSeq" id="WP_245937626.1">
    <property type="nucleotide sequence ID" value="NZ_QJSP01000001.1"/>
</dbReference>
<dbReference type="Proteomes" id="UP000247591">
    <property type="component" value="Unassembled WGS sequence"/>
</dbReference>
<accession>A0A318RP06</accession>
<dbReference type="Gene3D" id="1.25.10.10">
    <property type="entry name" value="Leucine-rich Repeat Variant"/>
    <property type="match status" value="2"/>
</dbReference>
<dbReference type="EMBL" id="QJSP01000001">
    <property type="protein sequence ID" value="PYE20637.1"/>
    <property type="molecule type" value="Genomic_DNA"/>
</dbReference>
<comment type="caution">
    <text evidence="1">The sequence shown here is derived from an EMBL/GenBank/DDBJ whole genome shotgun (WGS) entry which is preliminary data.</text>
</comment>
<protein>
    <recommendedName>
        <fullName evidence="3">HEAT repeat protein</fullName>
    </recommendedName>
</protein>
<proteinExistence type="predicted"/>
<dbReference type="AlphaFoldDB" id="A0A318RP06"/>
<evidence type="ECO:0000313" key="2">
    <source>
        <dbReference type="Proteomes" id="UP000247591"/>
    </source>
</evidence>
<dbReference type="InterPro" id="IPR011989">
    <property type="entry name" value="ARM-like"/>
</dbReference>